<keyword evidence="1" id="KW-0472">Membrane</keyword>
<dbReference type="EMBL" id="JAGINU010000001">
    <property type="protein sequence ID" value="MBP2365721.1"/>
    <property type="molecule type" value="Genomic_DNA"/>
</dbReference>
<dbReference type="Proteomes" id="UP001519295">
    <property type="component" value="Unassembled WGS sequence"/>
</dbReference>
<dbReference type="PANTHER" id="PTHR23028">
    <property type="entry name" value="ACETYLTRANSFERASE"/>
    <property type="match status" value="1"/>
</dbReference>
<feature type="transmembrane region" description="Helical" evidence="1">
    <location>
        <begin position="86"/>
        <end position="104"/>
    </location>
</feature>
<keyword evidence="1" id="KW-0812">Transmembrane</keyword>
<dbReference type="InterPro" id="IPR002656">
    <property type="entry name" value="Acyl_transf_3_dom"/>
</dbReference>
<feature type="transmembrane region" description="Helical" evidence="1">
    <location>
        <begin position="255"/>
        <end position="273"/>
    </location>
</feature>
<dbReference type="Pfam" id="PF01757">
    <property type="entry name" value="Acyl_transf_3"/>
    <property type="match status" value="1"/>
</dbReference>
<feature type="transmembrane region" description="Helical" evidence="1">
    <location>
        <begin position="152"/>
        <end position="175"/>
    </location>
</feature>
<dbReference type="RefSeq" id="WP_210025588.1">
    <property type="nucleotide sequence ID" value="NZ_JAGINU010000001.1"/>
</dbReference>
<comment type="caution">
    <text evidence="3">The sequence shown here is derived from an EMBL/GenBank/DDBJ whole genome shotgun (WGS) entry which is preliminary data.</text>
</comment>
<organism evidence="3 4">
    <name type="scientific">Pseudonocardia parietis</name>
    <dbReference type="NCBI Taxonomy" id="570936"/>
    <lineage>
        <taxon>Bacteria</taxon>
        <taxon>Bacillati</taxon>
        <taxon>Actinomycetota</taxon>
        <taxon>Actinomycetes</taxon>
        <taxon>Pseudonocardiales</taxon>
        <taxon>Pseudonocardiaceae</taxon>
        <taxon>Pseudonocardia</taxon>
    </lineage>
</organism>
<proteinExistence type="predicted"/>
<keyword evidence="1" id="KW-1133">Transmembrane helix</keyword>
<feature type="transmembrane region" description="Helical" evidence="1">
    <location>
        <begin position="12"/>
        <end position="32"/>
    </location>
</feature>
<gene>
    <name evidence="3" type="ORF">JOF36_001417</name>
</gene>
<evidence type="ECO:0000313" key="4">
    <source>
        <dbReference type="Proteomes" id="UP001519295"/>
    </source>
</evidence>
<reference evidence="3 4" key="1">
    <citation type="submission" date="2021-03" db="EMBL/GenBank/DDBJ databases">
        <title>Sequencing the genomes of 1000 actinobacteria strains.</title>
        <authorList>
            <person name="Klenk H.-P."/>
        </authorList>
    </citation>
    <scope>NUCLEOTIDE SEQUENCE [LARGE SCALE GENOMIC DNA]</scope>
    <source>
        <strain evidence="3 4">DSM 45256</strain>
    </source>
</reference>
<evidence type="ECO:0000256" key="1">
    <source>
        <dbReference type="SAM" id="Phobius"/>
    </source>
</evidence>
<accession>A0ABS4VP68</accession>
<feature type="transmembrane region" description="Helical" evidence="1">
    <location>
        <begin position="44"/>
        <end position="66"/>
    </location>
</feature>
<feature type="transmembrane region" description="Helical" evidence="1">
    <location>
        <begin position="232"/>
        <end position="249"/>
    </location>
</feature>
<evidence type="ECO:0000313" key="3">
    <source>
        <dbReference type="EMBL" id="MBP2365721.1"/>
    </source>
</evidence>
<feature type="transmembrane region" description="Helical" evidence="1">
    <location>
        <begin position="309"/>
        <end position="328"/>
    </location>
</feature>
<keyword evidence="4" id="KW-1185">Reference proteome</keyword>
<protein>
    <submittedName>
        <fullName evidence="3">Peptidoglycan/LPS O-acetylase OafA/YrhL</fullName>
    </submittedName>
</protein>
<dbReference type="InterPro" id="IPR050879">
    <property type="entry name" value="Acyltransferase_3"/>
</dbReference>
<feature type="transmembrane region" description="Helical" evidence="1">
    <location>
        <begin position="180"/>
        <end position="196"/>
    </location>
</feature>
<sequence>MLSSRFDPQRNAFDVLRLLFATVVGITHGIGIHTGSQPSWGNTLLGDIGLDGFFILSGFLVARSFLRLDSPLRYVWHRFLRIMPGFWACLLVVAFVAAPIAALLRGDPAGLAFTGAPSALRYVLANSGLLVLQYDIASILEGTPEGVSFNGALWTLFFEAGCYALVLALGVLGVLRRRRWVVLALAGGCALLTILQEAGVDILVNDRVLRLGFVFVLGMLGYLFADRIVARADLLLIAVALVGVSLFLFEDYRVLGAAPLAYVFVWFGAWQRLSWSMRHDLSYGVYIYHWPMHQVLNLTALAALPTALFVTVGLLSTVPVAAASWFLVERRAMRWKHADVPARIRRRREPAEPAAATR</sequence>
<evidence type="ECO:0000259" key="2">
    <source>
        <dbReference type="Pfam" id="PF01757"/>
    </source>
</evidence>
<name>A0ABS4VP68_9PSEU</name>
<feature type="domain" description="Acyltransferase 3" evidence="2">
    <location>
        <begin position="11"/>
        <end position="323"/>
    </location>
</feature>
<dbReference type="PANTHER" id="PTHR23028:SF53">
    <property type="entry name" value="ACYL_TRANSF_3 DOMAIN-CONTAINING PROTEIN"/>
    <property type="match status" value="1"/>
</dbReference>